<dbReference type="NCBIfam" id="NF038038">
    <property type="entry name" value="cytoc_DsrJ"/>
    <property type="match status" value="1"/>
</dbReference>
<name>A0A1D8D0D0_CHLLM</name>
<organism evidence="1 2">
    <name type="scientific">Chlorobaculum limnaeum</name>
    <dbReference type="NCBI Taxonomy" id="274537"/>
    <lineage>
        <taxon>Bacteria</taxon>
        <taxon>Pseudomonadati</taxon>
        <taxon>Chlorobiota</taxon>
        <taxon>Chlorobiia</taxon>
        <taxon>Chlorobiales</taxon>
        <taxon>Chlorobiaceae</taxon>
        <taxon>Chlorobaculum</taxon>
    </lineage>
</organism>
<dbReference type="KEGG" id="clz:BIU88_11250"/>
<dbReference type="InterPro" id="IPR036280">
    <property type="entry name" value="Multihaem_cyt_sf"/>
</dbReference>
<dbReference type="RefSeq" id="WP_069810847.1">
    <property type="nucleotide sequence ID" value="NZ_CP017305.1"/>
</dbReference>
<dbReference type="Proteomes" id="UP000095185">
    <property type="component" value="Chromosome"/>
</dbReference>
<accession>A0A1D8D0D0</accession>
<sequence>MNKFSQFLAAIAAGLAVFVAAWFFIQAGHHGSAPAIAADAVAPVAASAAKGAPVDSAKCILPTDYMRAHHMQVLDKWRKDSVRKGNRTFVNPEGAHFDKSLNTCLGCHGSNPMFCFMCHEYANVKPTCWNCHLSPMEVPQ</sequence>
<protein>
    <submittedName>
        <fullName evidence="1">Sulfur reduction protein DsrJ</fullName>
    </submittedName>
</protein>
<dbReference type="AlphaFoldDB" id="A0A1D8D0D0"/>
<keyword evidence="2" id="KW-1185">Reference proteome</keyword>
<proteinExistence type="predicted"/>
<dbReference type="EMBL" id="CP017305">
    <property type="protein sequence ID" value="AOS84656.1"/>
    <property type="molecule type" value="Genomic_DNA"/>
</dbReference>
<dbReference type="SUPFAM" id="SSF48695">
    <property type="entry name" value="Multiheme cytochromes"/>
    <property type="match status" value="1"/>
</dbReference>
<dbReference type="STRING" id="274537.BIU88_11250"/>
<gene>
    <name evidence="1" type="ORF">BIU88_11250</name>
</gene>
<evidence type="ECO:0000313" key="2">
    <source>
        <dbReference type="Proteomes" id="UP000095185"/>
    </source>
</evidence>
<evidence type="ECO:0000313" key="1">
    <source>
        <dbReference type="EMBL" id="AOS84656.1"/>
    </source>
</evidence>
<dbReference type="InterPro" id="IPR047668">
    <property type="entry name" value="DsrJ"/>
</dbReference>
<reference evidence="1" key="1">
    <citation type="submission" date="2016-09" db="EMBL/GenBank/DDBJ databases">
        <title>Genome sequence of Chlorobaculum limnaeum.</title>
        <authorList>
            <person name="Liu Z."/>
            <person name="Tank M."/>
            <person name="Bryant D.A."/>
        </authorList>
    </citation>
    <scope>NUCLEOTIDE SEQUENCE [LARGE SCALE GENOMIC DNA]</scope>
    <source>
        <strain evidence="1">DSM 1677</strain>
    </source>
</reference>